<dbReference type="AlphaFoldDB" id="A0A6J1USL3"/>
<dbReference type="PANTHER" id="PTHR22382:SF7">
    <property type="entry name" value="RIKEN CDNA 4921504E06 GENE"/>
    <property type="match status" value="1"/>
</dbReference>
<feature type="coiled-coil region" evidence="1">
    <location>
        <begin position="547"/>
        <end position="588"/>
    </location>
</feature>
<dbReference type="Pfam" id="PF15821">
    <property type="entry name" value="DUF4709"/>
    <property type="match status" value="1"/>
</dbReference>
<dbReference type="CTD" id="103176282"/>
<feature type="compositionally biased region" description="Basic residues" evidence="2">
    <location>
        <begin position="483"/>
        <end position="492"/>
    </location>
</feature>
<dbReference type="RefSeq" id="XP_026531513.1">
    <property type="nucleotide sequence ID" value="XM_026675728.1"/>
</dbReference>
<keyword evidence="1" id="KW-0175">Coiled coil</keyword>
<feature type="domain" description="DUF4709" evidence="3">
    <location>
        <begin position="197"/>
        <end position="306"/>
    </location>
</feature>
<sequence length="712" mass="81451">MRRTSKNSLGHPRPTRRRRRPETASALSSVPHAGGEAGPQKQRPLPSPSRFPRTAPKREFLLRHSSGRLLPPFRRPRPSWKVLEAQQRGSGQGRPGLVYFPPFSTLRDTRRQAGWPRTLVAKTHTSARGGGGGGARGYTCFAVSGRLRRGGEGTIGITRFKRPRDSLLTPRGSCSKSKERRKEESPPVSNSQARRVRPCISEDLKIGFLISDHATQTEISEVGDLKQSTAMTRTLLEFAYSLCDDFAMYKNILKIQYEEKIQEYSSKLWLEITDRLEDIDKLYKQKEMKTRYSYQQQLSDALAILKMNYSKYAQVDEQCKVDLSAAKIDKLRRIIDEQADKIEYLTALLEEEKDMRDEKLQREGYVDVEWHREQMRELREQIISLTEKNTELQEIVKLGVKEQTNLENEMKLLQSKMEKDTKAMEKFTNAYDLLKAELEREKERVQAKIQELKEAQDALSKLKETGAQPIAKKVSDLEETMKKGRKKSLKGKTSKETASKEPALKPATTKGAALKDAASKEAALKEAATKEAATKEAATKGDGTSEILDEAAERKALYNEIKRLKKAEEQARLYVERLQKELRDLNQSWELKFDILKRSLHAIKNEMYLRQSLQQSVKLRRPLLNERKALPIHIQNRTHNPPHKRRWISSSLYMQYSPLPEITAEIDIEPSDEDQNDANNPVTTAIPNALTQDEERLEQSRLPSSPLVSPEH</sequence>
<feature type="compositionally biased region" description="Polar residues" evidence="2">
    <location>
        <begin position="701"/>
        <end position="712"/>
    </location>
</feature>
<evidence type="ECO:0000313" key="4">
    <source>
        <dbReference type="Proteomes" id="UP000504612"/>
    </source>
</evidence>
<evidence type="ECO:0000256" key="2">
    <source>
        <dbReference type="SAM" id="MobiDB-lite"/>
    </source>
</evidence>
<evidence type="ECO:0000259" key="3">
    <source>
        <dbReference type="Pfam" id="PF15821"/>
    </source>
</evidence>
<gene>
    <name evidence="5" type="primary">CUNH10orf67</name>
</gene>
<keyword evidence="4" id="KW-1185">Reference proteome</keyword>
<evidence type="ECO:0000256" key="1">
    <source>
        <dbReference type="SAM" id="Coils"/>
    </source>
</evidence>
<reference evidence="5" key="1">
    <citation type="submission" date="2025-08" db="UniProtKB">
        <authorList>
            <consortium name="RefSeq"/>
        </authorList>
    </citation>
    <scope>IDENTIFICATION</scope>
</reference>
<feature type="compositionally biased region" description="Basic and acidic residues" evidence="2">
    <location>
        <begin position="493"/>
        <end position="503"/>
    </location>
</feature>
<dbReference type="PANTHER" id="PTHR22382">
    <property type="entry name" value="RIKEN CDNA 4921504E06 GENE"/>
    <property type="match status" value="1"/>
</dbReference>
<feature type="compositionally biased region" description="Basic and acidic residues" evidence="2">
    <location>
        <begin position="473"/>
        <end position="482"/>
    </location>
</feature>
<dbReference type="InterPro" id="IPR031651">
    <property type="entry name" value="DUF4709"/>
</dbReference>
<organism evidence="4 5">
    <name type="scientific">Notechis scutatus</name>
    <name type="common">mainland tiger snake</name>
    <dbReference type="NCBI Taxonomy" id="8663"/>
    <lineage>
        <taxon>Eukaryota</taxon>
        <taxon>Metazoa</taxon>
        <taxon>Chordata</taxon>
        <taxon>Craniata</taxon>
        <taxon>Vertebrata</taxon>
        <taxon>Euteleostomi</taxon>
        <taxon>Lepidosauria</taxon>
        <taxon>Squamata</taxon>
        <taxon>Bifurcata</taxon>
        <taxon>Unidentata</taxon>
        <taxon>Episquamata</taxon>
        <taxon>Toxicofera</taxon>
        <taxon>Serpentes</taxon>
        <taxon>Colubroidea</taxon>
        <taxon>Elapidae</taxon>
        <taxon>Hydrophiinae</taxon>
        <taxon>Notechis</taxon>
    </lineage>
</organism>
<feature type="region of interest" description="Disordered" evidence="2">
    <location>
        <begin position="1"/>
        <end position="55"/>
    </location>
</feature>
<evidence type="ECO:0000313" key="5">
    <source>
        <dbReference type="RefSeq" id="XP_026531513.1"/>
    </source>
</evidence>
<dbReference type="KEGG" id="nss:113417366"/>
<protein>
    <submittedName>
        <fullName evidence="5">Uncharacterized protein C10orf67 homolog, mitochondrial</fullName>
    </submittedName>
</protein>
<feature type="compositionally biased region" description="Polar residues" evidence="2">
    <location>
        <begin position="677"/>
        <end position="691"/>
    </location>
</feature>
<dbReference type="GeneID" id="113417366"/>
<feature type="region of interest" description="Disordered" evidence="2">
    <location>
        <begin position="473"/>
        <end position="515"/>
    </location>
</feature>
<name>A0A6J1USL3_9SAUR</name>
<feature type="region of interest" description="Disordered" evidence="2">
    <location>
        <begin position="669"/>
        <end position="712"/>
    </location>
</feature>
<dbReference type="Proteomes" id="UP000504612">
    <property type="component" value="Unplaced"/>
</dbReference>
<feature type="compositionally biased region" description="Basic and acidic residues" evidence="2">
    <location>
        <begin position="176"/>
        <end position="185"/>
    </location>
</feature>
<feature type="coiled-coil region" evidence="1">
    <location>
        <begin position="368"/>
        <end position="465"/>
    </location>
</feature>
<dbReference type="InterPro" id="IPR040119">
    <property type="entry name" value="C10orf67-like"/>
</dbReference>
<feature type="region of interest" description="Disordered" evidence="2">
    <location>
        <begin position="158"/>
        <end position="194"/>
    </location>
</feature>
<proteinExistence type="predicted"/>
<accession>A0A6J1USL3</accession>